<evidence type="ECO:0000259" key="2">
    <source>
        <dbReference type="Pfam" id="PF02517"/>
    </source>
</evidence>
<accession>A0A1M5MNY8</accession>
<dbReference type="EMBL" id="FQWX01000007">
    <property type="protein sequence ID" value="SHG78762.1"/>
    <property type="molecule type" value="Genomic_DNA"/>
</dbReference>
<evidence type="ECO:0000313" key="3">
    <source>
        <dbReference type="EMBL" id="SHG78762.1"/>
    </source>
</evidence>
<keyword evidence="1" id="KW-0472">Membrane</keyword>
<feature type="transmembrane region" description="Helical" evidence="1">
    <location>
        <begin position="184"/>
        <end position="203"/>
    </location>
</feature>
<evidence type="ECO:0000256" key="1">
    <source>
        <dbReference type="SAM" id="Phobius"/>
    </source>
</evidence>
<dbReference type="Pfam" id="PF02517">
    <property type="entry name" value="Rce1-like"/>
    <property type="match status" value="1"/>
</dbReference>
<organism evidence="3 4">
    <name type="scientific">Asaccharospora irregularis DSM 2635</name>
    <dbReference type="NCBI Taxonomy" id="1121321"/>
    <lineage>
        <taxon>Bacteria</taxon>
        <taxon>Bacillati</taxon>
        <taxon>Bacillota</taxon>
        <taxon>Clostridia</taxon>
        <taxon>Peptostreptococcales</taxon>
        <taxon>Peptostreptococcaceae</taxon>
        <taxon>Asaccharospora</taxon>
    </lineage>
</organism>
<protein>
    <recommendedName>
        <fullName evidence="2">CAAX prenyl protease 2/Lysostaphin resistance protein A-like domain-containing protein</fullName>
    </recommendedName>
</protein>
<gene>
    <name evidence="3" type="ORF">SAMN04488530_10784</name>
</gene>
<evidence type="ECO:0000313" key="4">
    <source>
        <dbReference type="Proteomes" id="UP000243255"/>
    </source>
</evidence>
<feature type="transmembrane region" description="Helical" evidence="1">
    <location>
        <begin position="70"/>
        <end position="92"/>
    </location>
</feature>
<reference evidence="4" key="1">
    <citation type="submission" date="2016-11" db="EMBL/GenBank/DDBJ databases">
        <authorList>
            <person name="Varghese N."/>
            <person name="Submissions S."/>
        </authorList>
    </citation>
    <scope>NUCLEOTIDE SEQUENCE [LARGE SCALE GENOMIC DNA]</scope>
    <source>
        <strain evidence="4">DSM 2635</strain>
    </source>
</reference>
<dbReference type="GO" id="GO:0080120">
    <property type="term" value="P:CAAX-box protein maturation"/>
    <property type="evidence" value="ECO:0007669"/>
    <property type="project" value="UniProtKB-ARBA"/>
</dbReference>
<keyword evidence="1" id="KW-0812">Transmembrane</keyword>
<dbReference type="OrthoDB" id="324900at2"/>
<proteinExistence type="predicted"/>
<keyword evidence="1" id="KW-1133">Transmembrane helix</keyword>
<feature type="transmembrane region" description="Helical" evidence="1">
    <location>
        <begin position="28"/>
        <end position="50"/>
    </location>
</feature>
<dbReference type="STRING" id="1121321.SAMN04488530_10784"/>
<name>A0A1M5MNY8_9FIRM</name>
<dbReference type="InterPro" id="IPR003675">
    <property type="entry name" value="Rce1/LyrA-like_dom"/>
</dbReference>
<feature type="domain" description="CAAX prenyl protease 2/Lysostaphin resistance protein A-like" evidence="2">
    <location>
        <begin position="153"/>
        <end position="244"/>
    </location>
</feature>
<dbReference type="PANTHER" id="PTHR39430">
    <property type="entry name" value="MEMBRANE-ASSOCIATED PROTEASE-RELATED"/>
    <property type="match status" value="1"/>
</dbReference>
<sequence>MLKKLDEIVQKENVLIVEATNSRKLPNLLWALILSIIILISGGIIGNLLFKPVYNLLNSNQNLSAYKDFILIFIQLISCIFTCMVVFFRVSVIEKRKVSSIGFYKNNALKKYIFGFFIGLLMMSSVVLILLALGCIEVGSNTSQPTGASALISVLIILIGWIIQGATEEILTRGWLMNVLSAKYNVWIGLLTSSLFFSFLHLLNPSVNYISLINIALVGFFFGLYVIKSGDLWGACAIHTAWNFAQGNIFGLQVSGISVNVGTLVDLNLVGNELITGGEFGPEAGLCATLILIISILVLIYIPKNKFEL</sequence>
<dbReference type="GO" id="GO:0004175">
    <property type="term" value="F:endopeptidase activity"/>
    <property type="evidence" value="ECO:0007669"/>
    <property type="project" value="UniProtKB-ARBA"/>
</dbReference>
<dbReference type="Proteomes" id="UP000243255">
    <property type="component" value="Unassembled WGS sequence"/>
</dbReference>
<feature type="transmembrane region" description="Helical" evidence="1">
    <location>
        <begin position="112"/>
        <end position="134"/>
    </location>
</feature>
<dbReference type="PANTHER" id="PTHR39430:SF1">
    <property type="entry name" value="PROTEASE"/>
    <property type="match status" value="1"/>
</dbReference>
<feature type="transmembrane region" description="Helical" evidence="1">
    <location>
        <begin position="146"/>
        <end position="163"/>
    </location>
</feature>
<feature type="transmembrane region" description="Helical" evidence="1">
    <location>
        <begin position="209"/>
        <end position="227"/>
    </location>
</feature>
<dbReference type="RefSeq" id="WP_084120200.1">
    <property type="nucleotide sequence ID" value="NZ_BAABCH010000024.1"/>
</dbReference>
<feature type="transmembrane region" description="Helical" evidence="1">
    <location>
        <begin position="284"/>
        <end position="302"/>
    </location>
</feature>
<dbReference type="AlphaFoldDB" id="A0A1M5MNY8"/>
<keyword evidence="4" id="KW-1185">Reference proteome</keyword>